<feature type="compositionally biased region" description="Basic residues" evidence="4">
    <location>
        <begin position="358"/>
        <end position="367"/>
    </location>
</feature>
<evidence type="ECO:0000313" key="6">
    <source>
        <dbReference type="Proteomes" id="UP000241890"/>
    </source>
</evidence>
<accession>A0A2R5GTI0</accession>
<comment type="caution">
    <text evidence="5">The sequence shown here is derived from an EMBL/GenBank/DDBJ whole genome shotgun (WGS) entry which is preliminary data.</text>
</comment>
<keyword evidence="1" id="KW-0808">Transferase</keyword>
<dbReference type="Proteomes" id="UP000241890">
    <property type="component" value="Unassembled WGS sequence"/>
</dbReference>
<dbReference type="InParanoid" id="A0A2R5GTI0"/>
<dbReference type="CDD" id="cd11296">
    <property type="entry name" value="O-FucT_like"/>
    <property type="match status" value="1"/>
</dbReference>
<evidence type="ECO:0000313" key="5">
    <source>
        <dbReference type="EMBL" id="GBG31194.1"/>
    </source>
</evidence>
<dbReference type="OrthoDB" id="202494at2759"/>
<evidence type="ECO:0000256" key="1">
    <source>
        <dbReference type="ARBA" id="ARBA00022679"/>
    </source>
</evidence>
<dbReference type="EMBL" id="BEYU01000092">
    <property type="protein sequence ID" value="GBG31194.1"/>
    <property type="molecule type" value="Genomic_DNA"/>
</dbReference>
<keyword evidence="2" id="KW-0294">Fucose metabolism</keyword>
<gene>
    <name evidence="5" type="ORF">FCC1311_074152</name>
</gene>
<dbReference type="Gene3D" id="3.40.50.11350">
    <property type="match status" value="1"/>
</dbReference>
<dbReference type="GO" id="GO:0006004">
    <property type="term" value="P:fucose metabolic process"/>
    <property type="evidence" value="ECO:0007669"/>
    <property type="project" value="UniProtKB-KW"/>
</dbReference>
<dbReference type="AlphaFoldDB" id="A0A2R5GTI0"/>
<sequence length="376" mass="42779">MRRCLLSAIGICRDYGLTLLIPPAARHSNFENGYLDQTVETTIPMDQILDIEYMERAFGIEINPINGTLYQFWKETLGGTEKTNSLVTYPKWQGKMMMASGKTIQNVRRQIQNAKTPIIFAKGRWYSRKYYPTWYNAYTRHSPYFLKISHMVMKAMGTDFDSFHIRLGDYEERALKRNANCGNMIKTALESGMSQDRPVYVATDGMMRDNMGKLTPYFQPMSAFKRVVSQVDLAEIPEVAEALIDFKHRLPTTKIYMDTFGMVEQLIAARGRTFMGTSVSTFSRTISHMRHYMLTTIPDMADPANKVPWKVGSSYLSGWSGRLAGRGRSQNLAKPIEDLQFGPKAPNTEPDRNIAVRAHNKKGKKGGKNNNDDDSD</sequence>
<name>A0A2R5GTI0_9STRA</name>
<dbReference type="InterPro" id="IPR045130">
    <property type="entry name" value="OFUT2-like"/>
</dbReference>
<feature type="region of interest" description="Disordered" evidence="4">
    <location>
        <begin position="334"/>
        <end position="376"/>
    </location>
</feature>
<protein>
    <recommendedName>
        <fullName evidence="7">O-fucosyltransferase family protein</fullName>
    </recommendedName>
</protein>
<evidence type="ECO:0000256" key="2">
    <source>
        <dbReference type="ARBA" id="ARBA00023253"/>
    </source>
</evidence>
<keyword evidence="6" id="KW-1185">Reference proteome</keyword>
<proteinExistence type="predicted"/>
<evidence type="ECO:0008006" key="7">
    <source>
        <dbReference type="Google" id="ProtNLM"/>
    </source>
</evidence>
<dbReference type="PANTHER" id="PTHR13398:SF0">
    <property type="entry name" value="GDP-FUCOSE PROTEIN O-FUCOSYLTRANSFERASE 2"/>
    <property type="match status" value="1"/>
</dbReference>
<evidence type="ECO:0000256" key="4">
    <source>
        <dbReference type="SAM" id="MobiDB-lite"/>
    </source>
</evidence>
<organism evidence="5 6">
    <name type="scientific">Hondaea fermentalgiana</name>
    <dbReference type="NCBI Taxonomy" id="2315210"/>
    <lineage>
        <taxon>Eukaryota</taxon>
        <taxon>Sar</taxon>
        <taxon>Stramenopiles</taxon>
        <taxon>Bigyra</taxon>
        <taxon>Labyrinthulomycetes</taxon>
        <taxon>Thraustochytrida</taxon>
        <taxon>Thraustochytriidae</taxon>
        <taxon>Hondaea</taxon>
    </lineage>
</organism>
<evidence type="ECO:0000256" key="3">
    <source>
        <dbReference type="ARBA" id="ARBA00023277"/>
    </source>
</evidence>
<reference evidence="5 6" key="1">
    <citation type="submission" date="2017-12" db="EMBL/GenBank/DDBJ databases">
        <title>Sequencing, de novo assembly and annotation of complete genome of a new Thraustochytrid species, strain FCC1311.</title>
        <authorList>
            <person name="Sedici K."/>
            <person name="Godart F."/>
            <person name="Aiese Cigliano R."/>
            <person name="Sanseverino W."/>
            <person name="Barakat M."/>
            <person name="Ortet P."/>
            <person name="Marechal E."/>
            <person name="Cagnac O."/>
            <person name="Amato A."/>
        </authorList>
    </citation>
    <scope>NUCLEOTIDE SEQUENCE [LARGE SCALE GENOMIC DNA]</scope>
</reference>
<dbReference type="PANTHER" id="PTHR13398">
    <property type="entry name" value="GDP-FUCOSE PROTEIN O-FUCOSYLTRANSFERASE 2"/>
    <property type="match status" value="1"/>
</dbReference>
<dbReference type="GO" id="GO:0046922">
    <property type="term" value="F:peptide-O-fucosyltransferase activity"/>
    <property type="evidence" value="ECO:0007669"/>
    <property type="project" value="InterPro"/>
</dbReference>
<keyword evidence="3" id="KW-0119">Carbohydrate metabolism</keyword>